<dbReference type="EMBL" id="SDAM02000075">
    <property type="protein sequence ID" value="KAH6832105.1"/>
    <property type="molecule type" value="Genomic_DNA"/>
</dbReference>
<feature type="region of interest" description="Disordered" evidence="1">
    <location>
        <begin position="1"/>
        <end position="38"/>
    </location>
</feature>
<dbReference type="AlphaFoldDB" id="A0AAD4PAM4"/>
<keyword evidence="3" id="KW-1185">Reference proteome</keyword>
<protein>
    <submittedName>
        <fullName evidence="2">Transmembrane protein</fullName>
    </submittedName>
</protein>
<evidence type="ECO:0000313" key="3">
    <source>
        <dbReference type="Proteomes" id="UP001190926"/>
    </source>
</evidence>
<evidence type="ECO:0000256" key="1">
    <source>
        <dbReference type="SAM" id="MobiDB-lite"/>
    </source>
</evidence>
<dbReference type="PANTHER" id="PTHR34775:SF6">
    <property type="entry name" value="TRANSMEMBRANE PROTEIN"/>
    <property type="match status" value="1"/>
</dbReference>
<organism evidence="2 3">
    <name type="scientific">Perilla frutescens var. hirtella</name>
    <name type="common">Perilla citriodora</name>
    <name type="synonym">Perilla setoyensis</name>
    <dbReference type="NCBI Taxonomy" id="608512"/>
    <lineage>
        <taxon>Eukaryota</taxon>
        <taxon>Viridiplantae</taxon>
        <taxon>Streptophyta</taxon>
        <taxon>Embryophyta</taxon>
        <taxon>Tracheophyta</taxon>
        <taxon>Spermatophyta</taxon>
        <taxon>Magnoliopsida</taxon>
        <taxon>eudicotyledons</taxon>
        <taxon>Gunneridae</taxon>
        <taxon>Pentapetalae</taxon>
        <taxon>asterids</taxon>
        <taxon>lamiids</taxon>
        <taxon>Lamiales</taxon>
        <taxon>Lamiaceae</taxon>
        <taxon>Nepetoideae</taxon>
        <taxon>Elsholtzieae</taxon>
        <taxon>Perilla</taxon>
    </lineage>
</organism>
<feature type="compositionally biased region" description="Low complexity" evidence="1">
    <location>
        <begin position="660"/>
        <end position="670"/>
    </location>
</feature>
<feature type="compositionally biased region" description="Acidic residues" evidence="1">
    <location>
        <begin position="151"/>
        <end position="172"/>
    </location>
</feature>
<comment type="caution">
    <text evidence="2">The sequence shown here is derived from an EMBL/GenBank/DDBJ whole genome shotgun (WGS) entry which is preliminary data.</text>
</comment>
<name>A0AAD4PAM4_PERFH</name>
<sequence>MKGFEKGLSPSKSNATGNLSSSGWVENNENDSSGDKLIPQFENHNITFGKHCMSVAQRKKILAEINEIPSVSDAQNRKNCNLNLGNSPPKMGISDGVVSCCGDASEPKDASYMVYDPLKNYLSPRPQFLRFNPNRRRHILKRLEKKSVDELDSSLDSDEVKDEEESSAEEIDNTSLSPPEVCVVNQRNGGISEEAGDNVLDVYEVVEEEGEGEEEEEEEEIEEERGWCLRGVLKLFLTLIACLLSTSYICSMNSPTNAPIQQTIWNLKDSGLVIKNGTPEFVSTRLHNVGIFEVEVGGNYRGIEEVQIYKENYGKIDESFEAEMTEYLEWHEKEMVGYENEDSEDIVDEAAEYEGVGAGQFDFEVDKLQQLIDTTAAENIDDGSMLLDQEVESSCMGLDEDNVNDDEAAETEIIGSGEVDSEPQSSGQMIGAKTVECEDASESDLEMEIYSNSIQFQGPELSLISISEEIPTEPKGADDTGSIEELVASYGELSDTMDEVGEAEVGMEKSEWNTSTIVGISAVFILTSLAIILHSKKSSRSTSSEESEPAAQKQKFAVEENVNTVLPVPSIERKVEFLARAPLSSHSMREAPRELANHIHAPTVELIGEIVVGQPRRSSQKYQMTISDNDYCATLSQKHDSLPQLVSAPSQPSAIEPHATTSFTSYGSSTTERKISKKEGGQSREAMIGTTPVRRSSRLRNRSSVMSP</sequence>
<feature type="compositionally biased region" description="Basic and acidic residues" evidence="1">
    <location>
        <begin position="671"/>
        <end position="682"/>
    </location>
</feature>
<reference evidence="2 3" key="1">
    <citation type="journal article" date="2021" name="Nat. Commun.">
        <title>Incipient diploidization of the medicinal plant Perilla within 10,000 years.</title>
        <authorList>
            <person name="Zhang Y."/>
            <person name="Shen Q."/>
            <person name="Leng L."/>
            <person name="Zhang D."/>
            <person name="Chen S."/>
            <person name="Shi Y."/>
            <person name="Ning Z."/>
            <person name="Chen S."/>
        </authorList>
    </citation>
    <scope>NUCLEOTIDE SEQUENCE [LARGE SCALE GENOMIC DNA]</scope>
    <source>
        <strain evidence="3">cv. PC099</strain>
    </source>
</reference>
<feature type="region of interest" description="Disordered" evidence="1">
    <location>
        <begin position="644"/>
        <end position="708"/>
    </location>
</feature>
<evidence type="ECO:0000313" key="2">
    <source>
        <dbReference type="EMBL" id="KAH6832105.1"/>
    </source>
</evidence>
<accession>A0AAD4PAM4</accession>
<keyword evidence="2" id="KW-0472">Membrane</keyword>
<feature type="region of interest" description="Disordered" evidence="1">
    <location>
        <begin position="151"/>
        <end position="177"/>
    </location>
</feature>
<feature type="compositionally biased region" description="Polar residues" evidence="1">
    <location>
        <begin position="10"/>
        <end position="31"/>
    </location>
</feature>
<dbReference type="PANTHER" id="PTHR34775">
    <property type="entry name" value="TRANSMEMBRANE PROTEIN"/>
    <property type="match status" value="1"/>
</dbReference>
<keyword evidence="2" id="KW-0812">Transmembrane</keyword>
<proteinExistence type="predicted"/>
<dbReference type="Proteomes" id="UP001190926">
    <property type="component" value="Unassembled WGS sequence"/>
</dbReference>
<gene>
    <name evidence="2" type="ORF">C2S53_007616</name>
</gene>